<proteinExistence type="predicted"/>
<feature type="transmembrane region" description="Helical" evidence="1">
    <location>
        <begin position="84"/>
        <end position="104"/>
    </location>
</feature>
<evidence type="ECO:0000256" key="1">
    <source>
        <dbReference type="SAM" id="Phobius"/>
    </source>
</evidence>
<evidence type="ECO:0000313" key="2">
    <source>
        <dbReference type="EMBL" id="MDT0443018.1"/>
    </source>
</evidence>
<reference evidence="3" key="1">
    <citation type="submission" date="2023-07" db="EMBL/GenBank/DDBJ databases">
        <title>30 novel species of actinomycetes from the DSMZ collection.</title>
        <authorList>
            <person name="Nouioui I."/>
        </authorList>
    </citation>
    <scope>NUCLEOTIDE SEQUENCE [LARGE SCALE GENOMIC DNA]</scope>
    <source>
        <strain evidence="3">DSM 41886</strain>
    </source>
</reference>
<keyword evidence="1" id="KW-0812">Transmembrane</keyword>
<comment type="caution">
    <text evidence="2">The sequence shown here is derived from an EMBL/GenBank/DDBJ whole genome shotgun (WGS) entry which is preliminary data.</text>
</comment>
<keyword evidence="1" id="KW-0472">Membrane</keyword>
<feature type="transmembrane region" description="Helical" evidence="1">
    <location>
        <begin position="110"/>
        <end position="132"/>
    </location>
</feature>
<evidence type="ECO:0008006" key="4">
    <source>
        <dbReference type="Google" id="ProtNLM"/>
    </source>
</evidence>
<organism evidence="2 3">
    <name type="scientific">Streptomyces johnsoniae</name>
    <dbReference type="NCBI Taxonomy" id="3075532"/>
    <lineage>
        <taxon>Bacteria</taxon>
        <taxon>Bacillati</taxon>
        <taxon>Actinomycetota</taxon>
        <taxon>Actinomycetes</taxon>
        <taxon>Kitasatosporales</taxon>
        <taxon>Streptomycetaceae</taxon>
        <taxon>Streptomyces</taxon>
    </lineage>
</organism>
<keyword evidence="3" id="KW-1185">Reference proteome</keyword>
<sequence length="141" mass="14916">MEKPVGYRRCTTCGGRYPTTLSNYRDRQVPCPICAERKKRYQEMLARAEERAWSTCARCGARYNPQRQDLFGCPACETRKRRRLVALGAVVGLLCVAAGVVAGSPHGVPGYVGGGLVGAVVGLFMGGAIAIASPPGGARGS</sequence>
<dbReference type="EMBL" id="JAVREV010000005">
    <property type="protein sequence ID" value="MDT0443018.1"/>
    <property type="molecule type" value="Genomic_DNA"/>
</dbReference>
<name>A0ABU2S1Z9_9ACTN</name>
<protein>
    <recommendedName>
        <fullName evidence="4">Zinc ribbon domain-containing protein</fullName>
    </recommendedName>
</protein>
<dbReference type="RefSeq" id="WP_311617401.1">
    <property type="nucleotide sequence ID" value="NZ_JAVREV010000005.1"/>
</dbReference>
<gene>
    <name evidence="2" type="ORF">RM779_10475</name>
</gene>
<keyword evidence="1" id="KW-1133">Transmembrane helix</keyword>
<dbReference type="Proteomes" id="UP001183615">
    <property type="component" value="Unassembled WGS sequence"/>
</dbReference>
<evidence type="ECO:0000313" key="3">
    <source>
        <dbReference type="Proteomes" id="UP001183615"/>
    </source>
</evidence>
<accession>A0ABU2S1Z9</accession>